<evidence type="ECO:0000256" key="5">
    <source>
        <dbReference type="ARBA" id="ARBA00022737"/>
    </source>
</evidence>
<dbReference type="Gene3D" id="3.30.465.10">
    <property type="match status" value="1"/>
</dbReference>
<dbReference type="PROSITE" id="PS51371">
    <property type="entry name" value="CBS"/>
    <property type="match status" value="2"/>
</dbReference>
<dbReference type="PANTHER" id="PTHR43099:SF5">
    <property type="entry name" value="HLYC_CORC FAMILY TRANSPORTER"/>
    <property type="match status" value="1"/>
</dbReference>
<dbReference type="RefSeq" id="WP_207041070.1">
    <property type="nucleotide sequence ID" value="NZ_JAFLNC010000001.1"/>
</dbReference>
<evidence type="ECO:0000256" key="12">
    <source>
        <dbReference type="SAM" id="Phobius"/>
    </source>
</evidence>
<dbReference type="EMBL" id="JAFLNC010000001">
    <property type="protein sequence ID" value="MBO0332169.1"/>
    <property type="molecule type" value="Genomic_DNA"/>
</dbReference>
<evidence type="ECO:0000256" key="10">
    <source>
        <dbReference type="PROSITE-ProRule" id="PRU01193"/>
    </source>
</evidence>
<feature type="compositionally biased region" description="Basic and acidic residues" evidence="11">
    <location>
        <begin position="458"/>
        <end position="469"/>
    </location>
</feature>
<comment type="subcellular location">
    <subcellularLocation>
        <location evidence="1">Cell membrane</location>
        <topology evidence="1">Multi-pass membrane protein</topology>
    </subcellularLocation>
</comment>
<dbReference type="PROSITE" id="PS51846">
    <property type="entry name" value="CNNM"/>
    <property type="match status" value="1"/>
</dbReference>
<evidence type="ECO:0000256" key="9">
    <source>
        <dbReference type="PROSITE-ProRule" id="PRU00703"/>
    </source>
</evidence>
<keyword evidence="4 10" id="KW-0812">Transmembrane</keyword>
<evidence type="ECO:0000313" key="16">
    <source>
        <dbReference type="Proteomes" id="UP000664761"/>
    </source>
</evidence>
<keyword evidence="6 10" id="KW-1133">Transmembrane helix</keyword>
<dbReference type="SUPFAM" id="SSF56176">
    <property type="entry name" value="FAD-binding/transporter-associated domain-like"/>
    <property type="match status" value="1"/>
</dbReference>
<dbReference type="Pfam" id="PF01595">
    <property type="entry name" value="CNNM"/>
    <property type="match status" value="1"/>
</dbReference>
<dbReference type="InterPro" id="IPR016169">
    <property type="entry name" value="FAD-bd_PCMH_sub2"/>
</dbReference>
<evidence type="ECO:0000256" key="7">
    <source>
        <dbReference type="ARBA" id="ARBA00023122"/>
    </source>
</evidence>
<evidence type="ECO:0000313" key="15">
    <source>
        <dbReference type="EMBL" id="MBO0332169.1"/>
    </source>
</evidence>
<keyword evidence="5" id="KW-0677">Repeat</keyword>
<feature type="transmembrane region" description="Helical" evidence="12">
    <location>
        <begin position="99"/>
        <end position="119"/>
    </location>
</feature>
<dbReference type="InterPro" id="IPR046342">
    <property type="entry name" value="CBS_dom_sf"/>
</dbReference>
<feature type="domain" description="CBS" evidence="13">
    <location>
        <begin position="288"/>
        <end position="345"/>
    </location>
</feature>
<feature type="domain" description="CBS" evidence="13">
    <location>
        <begin position="221"/>
        <end position="280"/>
    </location>
</feature>
<dbReference type="Proteomes" id="UP000664761">
    <property type="component" value="Unassembled WGS sequence"/>
</dbReference>
<keyword evidence="16" id="KW-1185">Reference proteome</keyword>
<evidence type="ECO:0000259" key="13">
    <source>
        <dbReference type="PROSITE" id="PS51371"/>
    </source>
</evidence>
<evidence type="ECO:0000259" key="14">
    <source>
        <dbReference type="PROSITE" id="PS51846"/>
    </source>
</evidence>
<sequence length="469" mass="52112">MSSIAFQVTAIVALLAANAFFVAAEFALVSARNFRIEPKARAGNKAARLTLFIKGDIDAYLSACQLGITMASLGLGWLGEPAVAALLKPVLAPLDLPLTTLHTIAFIVGFVVFSSLHIVVGEQVPKTLAIRKAEPVSMLLAYPLHWFYRTIFPLSWLLNWSSRAILRLFNVREASHADVLTSDELRGLIHVSVQHGEVAAERAAMLHNLFRFDERSIERVMVPRMETQVLRLDASNERNLNVIRTSQFSRFPVLQGEQDDVVGIILVRDLINAIIDGTPAPWTDLKSYCRDPLVVPESLKVAEMFDVMRNTRSHMACVIDEYGAFSGLVTLEDLLEEIVGEISDETDKVEPVYPIIWKDTYWVAHGLAPLTDLERETSFQVDESTSVNTISGLIMSELSRMPVKGDKVIVNGFRFNVLAMKDRHVERIRIDTMTTNLDLPDGGSDTELPDPDQAPAPDLERDRAPPKGD</sequence>
<reference evidence="15 16" key="1">
    <citation type="submission" date="2021-03" db="EMBL/GenBank/DDBJ databases">
        <title>Sneathiella sp. CAU 1612 isolated from Kang Won-do.</title>
        <authorList>
            <person name="Kim W."/>
        </authorList>
    </citation>
    <scope>NUCLEOTIDE SEQUENCE [LARGE SCALE GENOMIC DNA]</scope>
    <source>
        <strain evidence="15 16">CAU 1612</strain>
    </source>
</reference>
<dbReference type="SMART" id="SM01091">
    <property type="entry name" value="CorC_HlyC"/>
    <property type="match status" value="1"/>
</dbReference>
<comment type="similarity">
    <text evidence="2">Belongs to the UPF0053 family. Hemolysin C subfamily.</text>
</comment>
<evidence type="ECO:0000256" key="1">
    <source>
        <dbReference type="ARBA" id="ARBA00004651"/>
    </source>
</evidence>
<name>A0ABS3F171_9PROT</name>
<accession>A0ABS3F171</accession>
<dbReference type="SUPFAM" id="SSF54631">
    <property type="entry name" value="CBS-domain pair"/>
    <property type="match status" value="1"/>
</dbReference>
<dbReference type="InterPro" id="IPR036318">
    <property type="entry name" value="FAD-bd_PCMH-like_sf"/>
</dbReference>
<evidence type="ECO:0000256" key="6">
    <source>
        <dbReference type="ARBA" id="ARBA00022989"/>
    </source>
</evidence>
<evidence type="ECO:0000256" key="4">
    <source>
        <dbReference type="ARBA" id="ARBA00022692"/>
    </source>
</evidence>
<feature type="transmembrane region" description="Helical" evidence="12">
    <location>
        <begin position="6"/>
        <end position="29"/>
    </location>
</feature>
<dbReference type="SMART" id="SM00116">
    <property type="entry name" value="CBS"/>
    <property type="match status" value="2"/>
</dbReference>
<keyword evidence="8 10" id="KW-0472">Membrane</keyword>
<dbReference type="CDD" id="cd04590">
    <property type="entry name" value="CBS_pair_CorC_HlyC_assoc"/>
    <property type="match status" value="1"/>
</dbReference>
<feature type="transmembrane region" description="Helical" evidence="12">
    <location>
        <begin position="139"/>
        <end position="158"/>
    </location>
</feature>
<evidence type="ECO:0000256" key="8">
    <source>
        <dbReference type="ARBA" id="ARBA00023136"/>
    </source>
</evidence>
<evidence type="ECO:0000256" key="11">
    <source>
        <dbReference type="SAM" id="MobiDB-lite"/>
    </source>
</evidence>
<dbReference type="InterPro" id="IPR051676">
    <property type="entry name" value="UPF0053_domain"/>
</dbReference>
<feature type="region of interest" description="Disordered" evidence="11">
    <location>
        <begin position="435"/>
        <end position="469"/>
    </location>
</feature>
<proteinExistence type="inferred from homology"/>
<dbReference type="PANTHER" id="PTHR43099">
    <property type="entry name" value="UPF0053 PROTEIN YRKA"/>
    <property type="match status" value="1"/>
</dbReference>
<feature type="transmembrane region" description="Helical" evidence="12">
    <location>
        <begin position="59"/>
        <end position="79"/>
    </location>
</feature>
<evidence type="ECO:0000256" key="2">
    <source>
        <dbReference type="ARBA" id="ARBA00006446"/>
    </source>
</evidence>
<dbReference type="InterPro" id="IPR044751">
    <property type="entry name" value="Ion_transp-like_CBS"/>
</dbReference>
<protein>
    <submittedName>
        <fullName evidence="15">HlyC/CorC family transporter</fullName>
    </submittedName>
</protein>
<gene>
    <name evidence="15" type="ORF">J0X12_00990</name>
</gene>
<dbReference type="Pfam" id="PF00571">
    <property type="entry name" value="CBS"/>
    <property type="match status" value="2"/>
</dbReference>
<feature type="domain" description="CNNM transmembrane" evidence="14">
    <location>
        <begin position="1"/>
        <end position="202"/>
    </location>
</feature>
<organism evidence="15 16">
    <name type="scientific">Sneathiella sedimenti</name>
    <dbReference type="NCBI Taxonomy" id="2816034"/>
    <lineage>
        <taxon>Bacteria</taxon>
        <taxon>Pseudomonadati</taxon>
        <taxon>Pseudomonadota</taxon>
        <taxon>Alphaproteobacteria</taxon>
        <taxon>Sneathiellales</taxon>
        <taxon>Sneathiellaceae</taxon>
        <taxon>Sneathiella</taxon>
    </lineage>
</organism>
<keyword evidence="7 9" id="KW-0129">CBS domain</keyword>
<dbReference type="Gene3D" id="3.10.580.10">
    <property type="entry name" value="CBS-domain"/>
    <property type="match status" value="1"/>
</dbReference>
<evidence type="ECO:0000256" key="3">
    <source>
        <dbReference type="ARBA" id="ARBA00022475"/>
    </source>
</evidence>
<dbReference type="InterPro" id="IPR002550">
    <property type="entry name" value="CNNM"/>
</dbReference>
<comment type="caution">
    <text evidence="15">The sequence shown here is derived from an EMBL/GenBank/DDBJ whole genome shotgun (WGS) entry which is preliminary data.</text>
</comment>
<dbReference type="Pfam" id="PF03471">
    <property type="entry name" value="CorC_HlyC"/>
    <property type="match status" value="1"/>
</dbReference>
<keyword evidence="3" id="KW-1003">Cell membrane</keyword>
<dbReference type="InterPro" id="IPR005170">
    <property type="entry name" value="Transptr-assoc_dom"/>
</dbReference>
<dbReference type="InterPro" id="IPR000644">
    <property type="entry name" value="CBS_dom"/>
</dbReference>